<dbReference type="EMBL" id="LAZR01002303">
    <property type="protein sequence ID" value="KKN31781.1"/>
    <property type="molecule type" value="Genomic_DNA"/>
</dbReference>
<sequence>MRSRAELQDWMRRGCPVAELCPVPVPVADFDPLELEPFKREGGGNCAIFRLCVNPRDGFLNAACTGCHADNWHHSIRLRWDSGGHWNGELPYYAARSMAAWMSDHARDREGVSMGDRAMAFLDIEPMTLVEIWIVARVYGSEVKRDGRQTVADSKGILCGFTTEPGIGLVNP</sequence>
<accession>A0A0F9S3Z1</accession>
<name>A0A0F9S3Z1_9ZZZZ</name>
<comment type="caution">
    <text evidence="1">The sequence shown here is derived from an EMBL/GenBank/DDBJ whole genome shotgun (WGS) entry which is preliminary data.</text>
</comment>
<protein>
    <submittedName>
        <fullName evidence="1">Uncharacterized protein</fullName>
    </submittedName>
</protein>
<gene>
    <name evidence="1" type="ORF">LCGC14_0820650</name>
</gene>
<evidence type="ECO:0000313" key="1">
    <source>
        <dbReference type="EMBL" id="KKN31781.1"/>
    </source>
</evidence>
<dbReference type="AlphaFoldDB" id="A0A0F9S3Z1"/>
<organism evidence="1">
    <name type="scientific">marine sediment metagenome</name>
    <dbReference type="NCBI Taxonomy" id="412755"/>
    <lineage>
        <taxon>unclassified sequences</taxon>
        <taxon>metagenomes</taxon>
        <taxon>ecological metagenomes</taxon>
    </lineage>
</organism>
<proteinExistence type="predicted"/>
<reference evidence="1" key="1">
    <citation type="journal article" date="2015" name="Nature">
        <title>Complex archaea that bridge the gap between prokaryotes and eukaryotes.</title>
        <authorList>
            <person name="Spang A."/>
            <person name="Saw J.H."/>
            <person name="Jorgensen S.L."/>
            <person name="Zaremba-Niedzwiedzka K."/>
            <person name="Martijn J."/>
            <person name="Lind A.E."/>
            <person name="van Eijk R."/>
            <person name="Schleper C."/>
            <person name="Guy L."/>
            <person name="Ettema T.J."/>
        </authorList>
    </citation>
    <scope>NUCLEOTIDE SEQUENCE</scope>
</reference>